<accession>A0A6J7WNB7</accession>
<dbReference type="EMBL" id="LR796152">
    <property type="protein sequence ID" value="CAB4121802.1"/>
    <property type="molecule type" value="Genomic_DNA"/>
</dbReference>
<evidence type="ECO:0000313" key="3">
    <source>
        <dbReference type="EMBL" id="CAB5219290.1"/>
    </source>
</evidence>
<evidence type="ECO:0000313" key="2">
    <source>
        <dbReference type="EMBL" id="CAB4123852.1"/>
    </source>
</evidence>
<reference evidence="3" key="1">
    <citation type="submission" date="2020-05" db="EMBL/GenBank/DDBJ databases">
        <authorList>
            <person name="Chiriac C."/>
            <person name="Salcher M."/>
            <person name="Ghai R."/>
            <person name="Kavagutti S V."/>
        </authorList>
    </citation>
    <scope>NUCLEOTIDE SEQUENCE</scope>
</reference>
<gene>
    <name evidence="3" type="ORF">UFOVP220_59</name>
    <name evidence="1" type="ORF">UFOVP26_29</name>
    <name evidence="2" type="ORF">UFOVP44_68</name>
</gene>
<evidence type="ECO:0000313" key="1">
    <source>
        <dbReference type="EMBL" id="CAB4121802.1"/>
    </source>
</evidence>
<sequence>MAKSVTPFMSRDGEFLTKQRHAQLLKDEDYCRILQYANDEYHVTVLWHGRIDYRASPDYWTPYELMVKTNLDGRWVNDPFSSKQCKSVKEATKYYEEFLVNYTDCDIKKDISGQDKFYEVANNLAPPPPDPDIPHVSEATSFLTGSW</sequence>
<name>A0A6J7WNB7_9CAUD</name>
<organism evidence="3">
    <name type="scientific">uncultured Caudovirales phage</name>
    <dbReference type="NCBI Taxonomy" id="2100421"/>
    <lineage>
        <taxon>Viruses</taxon>
        <taxon>Duplodnaviria</taxon>
        <taxon>Heunggongvirae</taxon>
        <taxon>Uroviricota</taxon>
        <taxon>Caudoviricetes</taxon>
        <taxon>Peduoviridae</taxon>
        <taxon>Maltschvirus</taxon>
        <taxon>Maltschvirus maltsch</taxon>
    </lineage>
</organism>
<protein>
    <submittedName>
        <fullName evidence="3">Uncharacterized protein</fullName>
    </submittedName>
</protein>
<dbReference type="EMBL" id="LR798268">
    <property type="protein sequence ID" value="CAB5219290.1"/>
    <property type="molecule type" value="Genomic_DNA"/>
</dbReference>
<dbReference type="EMBL" id="LR796176">
    <property type="protein sequence ID" value="CAB4123852.1"/>
    <property type="molecule type" value="Genomic_DNA"/>
</dbReference>
<proteinExistence type="predicted"/>